<protein>
    <recommendedName>
        <fullName evidence="4">SnoaL-like domain-containing protein</fullName>
    </recommendedName>
</protein>
<dbReference type="OrthoDB" id="3468019at2759"/>
<evidence type="ECO:0008006" key="4">
    <source>
        <dbReference type="Google" id="ProtNLM"/>
    </source>
</evidence>
<accession>B9WFS0</accession>
<keyword evidence="3" id="KW-1185">Reference proteome</keyword>
<dbReference type="PANTHER" id="PTHR39401:SF1">
    <property type="entry name" value="SNOAL-LIKE DOMAIN-CONTAINING PROTEIN"/>
    <property type="match status" value="1"/>
</dbReference>
<dbReference type="SUPFAM" id="SSF54427">
    <property type="entry name" value="NTF2-like"/>
    <property type="match status" value="1"/>
</dbReference>
<proteinExistence type="predicted"/>
<evidence type="ECO:0000313" key="3">
    <source>
        <dbReference type="Proteomes" id="UP000002605"/>
    </source>
</evidence>
<organism evidence="2 3">
    <name type="scientific">Candida dubliniensis (strain CD36 / ATCC MYA-646 / CBS 7987 / NCPF 3949 / NRRL Y-17841)</name>
    <name type="common">Yeast</name>
    <dbReference type="NCBI Taxonomy" id="573826"/>
    <lineage>
        <taxon>Eukaryota</taxon>
        <taxon>Fungi</taxon>
        <taxon>Dikarya</taxon>
        <taxon>Ascomycota</taxon>
        <taxon>Saccharomycotina</taxon>
        <taxon>Pichiomycetes</taxon>
        <taxon>Debaryomycetaceae</taxon>
        <taxon>Candida/Lodderomyces clade</taxon>
        <taxon>Candida</taxon>
    </lineage>
</organism>
<dbReference type="EMBL" id="FM992691">
    <property type="protein sequence ID" value="CAX42089.1"/>
    <property type="molecule type" value="Genomic_DNA"/>
</dbReference>
<dbReference type="GeneID" id="8047469"/>
<reference evidence="2 3" key="1">
    <citation type="journal article" date="2009" name="Genome Res.">
        <title>Comparative genomics of the fungal pathogens Candida dubliniensis and Candida albicans.</title>
        <authorList>
            <person name="Jackson A.P."/>
            <person name="Gamble J.A."/>
            <person name="Yeomans T."/>
            <person name="Moran G.P."/>
            <person name="Saunders D."/>
            <person name="Harris D."/>
            <person name="Aslett M."/>
            <person name="Barrell J.F."/>
            <person name="Butler G."/>
            <person name="Citiulo F."/>
            <person name="Coleman D.C."/>
            <person name="de Groot P.W.J."/>
            <person name="Goodwin T.J."/>
            <person name="Quail M.A."/>
            <person name="McQuillan J."/>
            <person name="Munro C.A."/>
            <person name="Pain A."/>
            <person name="Poulter R.T."/>
            <person name="Rajandream M.A."/>
            <person name="Renauld H."/>
            <person name="Spiering M.J."/>
            <person name="Tivey A."/>
            <person name="Gow N.A.R."/>
            <person name="Barrell B."/>
            <person name="Sullivan D.J."/>
            <person name="Berriman M."/>
        </authorList>
    </citation>
    <scope>NUCLEOTIDE SEQUENCE [LARGE SCALE GENOMIC DNA]</scope>
    <source>
        <strain evidence="3">CD36 / ATCC MYA-646 / CBS 7987 / NCPF 3949 / NRRL Y-17841</strain>
    </source>
</reference>
<dbReference type="PANTHER" id="PTHR39401">
    <property type="entry name" value="SNOAL-LIKE DOMAIN-CONTAINING PROTEIN"/>
    <property type="match status" value="1"/>
</dbReference>
<dbReference type="CGD" id="CAL0000159061">
    <property type="gene designation" value="Cd36_42090"/>
</dbReference>
<dbReference type="Gene3D" id="3.10.450.50">
    <property type="match status" value="1"/>
</dbReference>
<dbReference type="VEuPathDB" id="FungiDB:CD36_42090"/>
<evidence type="ECO:0000313" key="1">
    <source>
        <dbReference type="CGD" id="CAL0000159061"/>
    </source>
</evidence>
<dbReference type="RefSeq" id="XP_002419874.1">
    <property type="nucleotide sequence ID" value="XM_002419829.1"/>
</dbReference>
<dbReference type="HOGENOM" id="CLU_107714_2_0_1"/>
<dbReference type="InterPro" id="IPR032710">
    <property type="entry name" value="NTF2-like_dom_sf"/>
</dbReference>
<name>B9WFS0_CANDC</name>
<dbReference type="Proteomes" id="UP000002605">
    <property type="component" value="Chromosome 4"/>
</dbReference>
<evidence type="ECO:0000313" key="2">
    <source>
        <dbReference type="EMBL" id="CAX42089.1"/>
    </source>
</evidence>
<gene>
    <name evidence="1" type="ordered locus">Cd36_42090</name>
    <name evidence="2" type="ORF">CD36_42090</name>
</gene>
<sequence>MTIYSPGIERNEKLKEFIVKFYRASDKAPPSDEQDPYLEFFAIDSPLVMGLKKVNGHEKIAQLRQGMWEKVTHRHHVVNNVAEINENEILLNGYVEYTLINGKNVTTEWAGHIKLANSPGSENGYKMNYYQVYLDPSAAAKALSE</sequence>
<dbReference type="eggNOG" id="ENOG502S7KH">
    <property type="taxonomic scope" value="Eukaryota"/>
</dbReference>
<dbReference type="AlphaFoldDB" id="B9WFS0"/>
<dbReference type="KEGG" id="cdu:CD36_42090"/>